<proteinExistence type="predicted"/>
<name>A0A2D3TFS9_9ENTR</name>
<feature type="coiled-coil region" evidence="1">
    <location>
        <begin position="117"/>
        <end position="151"/>
    </location>
</feature>
<dbReference type="Proteomes" id="UP000229055">
    <property type="component" value="Chromosome"/>
</dbReference>
<reference evidence="3" key="1">
    <citation type="submission" date="2016-10" db="EMBL/GenBank/DDBJ databases">
        <authorList>
            <person name="Chevignon G."/>
        </authorList>
    </citation>
    <scope>NUCLEOTIDE SEQUENCE [LARGE SCALE GENOMIC DNA]</scope>
    <source>
        <strain evidence="3">ZA17</strain>
    </source>
</reference>
<evidence type="ECO:0000313" key="2">
    <source>
        <dbReference type="EMBL" id="ATW34524.1"/>
    </source>
</evidence>
<evidence type="ECO:0000256" key="1">
    <source>
        <dbReference type="SAM" id="Coils"/>
    </source>
</evidence>
<keyword evidence="1" id="KW-0175">Coiled coil</keyword>
<dbReference type="EMBL" id="CP017613">
    <property type="protein sequence ID" value="ATW34524.1"/>
    <property type="molecule type" value="Genomic_DNA"/>
</dbReference>
<sequence length="164" mass="18773">MAIFRSSNSTSALAARTNALEKEFCELGKQKKSFTSQIKSLSNTSTQALTPKKIKEEQELTTLEENLKNARGLKKELGVHKSELDGKYSRKKVSFSKSDQEKTTKISLLQGRISGTQRNLDKKIKELEKDINNKKRNKELLEMRQKNILEEIARAFCEKFGKFD</sequence>
<dbReference type="AlphaFoldDB" id="A0A2D3TFS9"/>
<protein>
    <submittedName>
        <fullName evidence="2">Uncharacterized protein</fullName>
    </submittedName>
</protein>
<gene>
    <name evidence="2" type="ORF">BJP43_09945</name>
</gene>
<organism evidence="2 3">
    <name type="scientific">Candidatus Williamhamiltonella defendens</name>
    <dbReference type="NCBI Taxonomy" id="138072"/>
    <lineage>
        <taxon>Bacteria</taxon>
        <taxon>Pseudomonadati</taxon>
        <taxon>Pseudomonadota</taxon>
        <taxon>Gammaproteobacteria</taxon>
        <taxon>Enterobacterales</taxon>
        <taxon>Enterobacteriaceae</taxon>
        <taxon>aphid secondary symbionts</taxon>
        <taxon>Candidatus Williamhamiltonella</taxon>
    </lineage>
</organism>
<accession>A0A2D3TFS9</accession>
<reference evidence="3" key="2">
    <citation type="submission" date="2017-11" db="EMBL/GenBank/DDBJ databases">
        <title>PacBio sequencing of new strain of the secondary endosymbiont Candidatus Hamiltonella defensa.</title>
        <authorList>
            <person name="Strand M.R."/>
            <person name="Oliver K."/>
        </authorList>
    </citation>
    <scope>NUCLEOTIDE SEQUENCE [LARGE SCALE GENOMIC DNA]</scope>
    <source>
        <strain evidence="3">ZA17</strain>
    </source>
</reference>
<dbReference type="RefSeq" id="WP_100097025.1">
    <property type="nucleotide sequence ID" value="NZ_CP017613.1"/>
</dbReference>
<evidence type="ECO:0000313" key="3">
    <source>
        <dbReference type="Proteomes" id="UP000229055"/>
    </source>
</evidence>